<accession>A0ABQ4KF05</accession>
<dbReference type="Pfam" id="PF19618">
    <property type="entry name" value="DUF6123"/>
    <property type="match status" value="1"/>
</dbReference>
<reference evidence="1 2" key="1">
    <citation type="submission" date="2021-03" db="EMBL/GenBank/DDBJ databases">
        <title>Antimicrobial resistance genes in bacteria isolated from Japanese honey, and their potential for conferring macrolide and lincosamide resistance in the American foulbrood pathogen Paenibacillus larvae.</title>
        <authorList>
            <person name="Okamoto M."/>
            <person name="Kumagai M."/>
            <person name="Kanamori H."/>
            <person name="Takamatsu D."/>
        </authorList>
    </citation>
    <scope>NUCLEOTIDE SEQUENCE [LARGE SCALE GENOMIC DNA]</scope>
    <source>
        <strain evidence="1 2">J8TS2</strain>
    </source>
</reference>
<dbReference type="InterPro" id="IPR046126">
    <property type="entry name" value="DUF6123"/>
</dbReference>
<dbReference type="EMBL" id="BORB01000005">
    <property type="protein sequence ID" value="GIN56553.1"/>
    <property type="molecule type" value="Genomic_DNA"/>
</dbReference>
<evidence type="ECO:0000313" key="2">
    <source>
        <dbReference type="Proteomes" id="UP000679950"/>
    </source>
</evidence>
<dbReference type="RefSeq" id="WP_246516749.1">
    <property type="nucleotide sequence ID" value="NZ_BORB01000005.1"/>
</dbReference>
<dbReference type="Proteomes" id="UP000679950">
    <property type="component" value="Unassembled WGS sequence"/>
</dbReference>
<proteinExistence type="predicted"/>
<evidence type="ECO:0000313" key="1">
    <source>
        <dbReference type="EMBL" id="GIN56553.1"/>
    </source>
</evidence>
<gene>
    <name evidence="1" type="ORF">J8TS2_08720</name>
</gene>
<organism evidence="1 2">
    <name type="scientific">Lederbergia ruris</name>
    <dbReference type="NCBI Taxonomy" id="217495"/>
    <lineage>
        <taxon>Bacteria</taxon>
        <taxon>Bacillati</taxon>
        <taxon>Bacillota</taxon>
        <taxon>Bacilli</taxon>
        <taxon>Bacillales</taxon>
        <taxon>Bacillaceae</taxon>
        <taxon>Lederbergia</taxon>
    </lineage>
</organism>
<protein>
    <submittedName>
        <fullName evidence="1">Uncharacterized protein</fullName>
    </submittedName>
</protein>
<keyword evidence="2" id="KW-1185">Reference proteome</keyword>
<sequence>MIGRNDQLGNYLLRLEEKGFKFGEDIIIFIYFGKQSTGSSDYLAALSIELTLKCQKRFDPSFYLSFLERLQAHKITTKKQAYALANQLGLLAVQET</sequence>
<comment type="caution">
    <text evidence="1">The sequence shown here is derived from an EMBL/GenBank/DDBJ whole genome shotgun (WGS) entry which is preliminary data.</text>
</comment>
<name>A0ABQ4KF05_9BACI</name>